<dbReference type="EMBL" id="NOWF01000004">
    <property type="protein sequence ID" value="OYD07898.1"/>
    <property type="molecule type" value="Genomic_DNA"/>
</dbReference>
<dbReference type="SMART" id="SM00530">
    <property type="entry name" value="HTH_XRE"/>
    <property type="match status" value="1"/>
</dbReference>
<organism evidence="3 4">
    <name type="scientific">Paludifilum halophilum</name>
    <dbReference type="NCBI Taxonomy" id="1642702"/>
    <lineage>
        <taxon>Bacteria</taxon>
        <taxon>Bacillati</taxon>
        <taxon>Bacillota</taxon>
        <taxon>Bacilli</taxon>
        <taxon>Bacillales</taxon>
        <taxon>Thermoactinomycetaceae</taxon>
        <taxon>Paludifilum</taxon>
    </lineage>
</organism>
<evidence type="ECO:0000259" key="2">
    <source>
        <dbReference type="PROSITE" id="PS50943"/>
    </source>
</evidence>
<evidence type="ECO:0000313" key="3">
    <source>
        <dbReference type="EMBL" id="OYD07898.1"/>
    </source>
</evidence>
<dbReference type="PANTHER" id="PTHR46558">
    <property type="entry name" value="TRACRIPTIONAL REGULATORY PROTEIN-RELATED-RELATED"/>
    <property type="match status" value="1"/>
</dbReference>
<protein>
    <recommendedName>
        <fullName evidence="2">HTH cro/C1-type domain-containing protein</fullName>
    </recommendedName>
</protein>
<dbReference type="RefSeq" id="WP_094263935.1">
    <property type="nucleotide sequence ID" value="NZ_NOWF01000004.1"/>
</dbReference>
<dbReference type="PROSITE" id="PS50943">
    <property type="entry name" value="HTH_CROC1"/>
    <property type="match status" value="1"/>
</dbReference>
<dbReference type="CDD" id="cd00093">
    <property type="entry name" value="HTH_XRE"/>
    <property type="match status" value="1"/>
</dbReference>
<keyword evidence="1" id="KW-0238">DNA-binding</keyword>
<dbReference type="GO" id="GO:0003677">
    <property type="term" value="F:DNA binding"/>
    <property type="evidence" value="ECO:0007669"/>
    <property type="project" value="UniProtKB-KW"/>
</dbReference>
<accession>A0A235B6H6</accession>
<proteinExistence type="predicted"/>
<dbReference type="SUPFAM" id="SSF47413">
    <property type="entry name" value="lambda repressor-like DNA-binding domains"/>
    <property type="match status" value="1"/>
</dbReference>
<dbReference type="AlphaFoldDB" id="A0A235B6H6"/>
<reference evidence="3 4" key="1">
    <citation type="submission" date="2017-07" db="EMBL/GenBank/DDBJ databases">
        <title>The genome sequence of Paludifilum halophilum highlights mechanisms for microbial adaptation to high salt environemnts.</title>
        <authorList>
            <person name="Belbahri L."/>
        </authorList>
    </citation>
    <scope>NUCLEOTIDE SEQUENCE [LARGE SCALE GENOMIC DNA]</scope>
    <source>
        <strain evidence="3 4">DSM 102817</strain>
    </source>
</reference>
<keyword evidence="4" id="KW-1185">Reference proteome</keyword>
<dbReference type="InterPro" id="IPR010982">
    <property type="entry name" value="Lambda_DNA-bd_dom_sf"/>
</dbReference>
<dbReference type="InterPro" id="IPR001387">
    <property type="entry name" value="Cro/C1-type_HTH"/>
</dbReference>
<dbReference type="OrthoDB" id="8115576at2"/>
<sequence>MIGKRIAQERKRKKLSMQEMADRLGIAKSTFAGYESDYRQPPLEIVKKLADIFEVSTDYLLGRIDNPEGYETIAAHRSDDPMDDLPPEAQQDIENFKEFIRKKYGLE</sequence>
<comment type="caution">
    <text evidence="3">The sequence shown here is derived from an EMBL/GenBank/DDBJ whole genome shotgun (WGS) entry which is preliminary data.</text>
</comment>
<evidence type="ECO:0000313" key="4">
    <source>
        <dbReference type="Proteomes" id="UP000215459"/>
    </source>
</evidence>
<dbReference type="Gene3D" id="1.10.260.40">
    <property type="entry name" value="lambda repressor-like DNA-binding domains"/>
    <property type="match status" value="1"/>
</dbReference>
<dbReference type="Pfam" id="PF01381">
    <property type="entry name" value="HTH_3"/>
    <property type="match status" value="1"/>
</dbReference>
<gene>
    <name evidence="3" type="ORF">CHM34_07165</name>
</gene>
<feature type="domain" description="HTH cro/C1-type" evidence="2">
    <location>
        <begin position="6"/>
        <end position="60"/>
    </location>
</feature>
<name>A0A235B6H6_9BACL</name>
<evidence type="ECO:0000256" key="1">
    <source>
        <dbReference type="ARBA" id="ARBA00023125"/>
    </source>
</evidence>
<dbReference type="PANTHER" id="PTHR46558:SF14">
    <property type="entry name" value="HTH-TYPE TRANSCRIPTIONAL REGULATOR ANSR"/>
    <property type="match status" value="1"/>
</dbReference>
<dbReference type="Proteomes" id="UP000215459">
    <property type="component" value="Unassembled WGS sequence"/>
</dbReference>